<evidence type="ECO:0000313" key="1">
    <source>
        <dbReference type="EMBL" id="MBD3324441.1"/>
    </source>
</evidence>
<evidence type="ECO:0008006" key="3">
    <source>
        <dbReference type="Google" id="ProtNLM"/>
    </source>
</evidence>
<name>A0A9D5JUU7_9BACT</name>
<gene>
    <name evidence="1" type="ORF">GF339_07630</name>
</gene>
<dbReference type="AlphaFoldDB" id="A0A9D5JUU7"/>
<accession>A0A9D5JUU7</accession>
<proteinExistence type="predicted"/>
<dbReference type="InterPro" id="IPR002591">
    <property type="entry name" value="Phosphodiest/P_Trfase"/>
</dbReference>
<comment type="caution">
    <text evidence="1">The sequence shown here is derived from an EMBL/GenBank/DDBJ whole genome shotgun (WGS) entry which is preliminary data.</text>
</comment>
<dbReference type="EMBL" id="WJJP01000237">
    <property type="protein sequence ID" value="MBD3324441.1"/>
    <property type="molecule type" value="Genomic_DNA"/>
</dbReference>
<dbReference type="PANTHER" id="PTHR10151:SF120">
    <property type="entry name" value="BIS(5'-ADENOSYL)-TRIPHOSPHATASE"/>
    <property type="match status" value="1"/>
</dbReference>
<dbReference type="PANTHER" id="PTHR10151">
    <property type="entry name" value="ECTONUCLEOTIDE PYROPHOSPHATASE/PHOSPHODIESTERASE"/>
    <property type="match status" value="1"/>
</dbReference>
<dbReference type="InterPro" id="IPR017850">
    <property type="entry name" value="Alkaline_phosphatase_core_sf"/>
</dbReference>
<dbReference type="Pfam" id="PF01663">
    <property type="entry name" value="Phosphodiest"/>
    <property type="match status" value="1"/>
</dbReference>
<sequence length="390" mass="43967">MPHLASDTHLPNYQDGSIVNLMSSLLHAFGGTSHYAPLALLPPEVLAERTNVVLLVIDGFGYDYLLSQPSESVFHVHLRGKITSVFPSTTAAGVTTFLTGLAPQQHAVTGWFMYLKEFGSVATSLLYQPRCCEASLCKNGIGPEQVYGNTTVVDQLSRQVYSIHHQDISRSDYNMRINHSPQKVSYRSLSGFLRKIKQVVRSNRRAKFIYAYWADFDTLCHKHGSRSPEVTQHYQTLNDKLAALVDALAKTDTLLIITADHGMIDTEPAKIVEVKHHPALRDTLILPLCGEPRVAYCYVRPAKTAQFEDYIAQHFSGICDLYPSETLIENQYFGLFEPDPRLYDRIGDYVLIMRENYIIKDFLLGEEEKFQHGNHGGVSQEEMFVPLIVI</sequence>
<organism evidence="1 2">
    <name type="scientific">candidate division KSB3 bacterium</name>
    <dbReference type="NCBI Taxonomy" id="2044937"/>
    <lineage>
        <taxon>Bacteria</taxon>
        <taxon>candidate division KSB3</taxon>
    </lineage>
</organism>
<reference evidence="1" key="1">
    <citation type="submission" date="2019-11" db="EMBL/GenBank/DDBJ databases">
        <title>Microbial mats filling the niche in hypersaline microbial mats.</title>
        <authorList>
            <person name="Wong H.L."/>
            <person name="Macleod F.I."/>
            <person name="White R.A. III"/>
            <person name="Burns B.P."/>
        </authorList>
    </citation>
    <scope>NUCLEOTIDE SEQUENCE</scope>
    <source>
        <strain evidence="1">Rbin_158</strain>
    </source>
</reference>
<protein>
    <recommendedName>
        <fullName evidence="3">Phosphodiesterase</fullName>
    </recommendedName>
</protein>
<dbReference type="SUPFAM" id="SSF53649">
    <property type="entry name" value="Alkaline phosphatase-like"/>
    <property type="match status" value="1"/>
</dbReference>
<evidence type="ECO:0000313" key="2">
    <source>
        <dbReference type="Proteomes" id="UP000649604"/>
    </source>
</evidence>
<dbReference type="Proteomes" id="UP000649604">
    <property type="component" value="Unassembled WGS sequence"/>
</dbReference>
<dbReference type="GO" id="GO:0016787">
    <property type="term" value="F:hydrolase activity"/>
    <property type="evidence" value="ECO:0007669"/>
    <property type="project" value="UniProtKB-ARBA"/>
</dbReference>
<dbReference type="Gene3D" id="3.40.720.10">
    <property type="entry name" value="Alkaline Phosphatase, subunit A"/>
    <property type="match status" value="1"/>
</dbReference>